<dbReference type="PROSITE" id="PS51898">
    <property type="entry name" value="TYR_RECOMBINASE"/>
    <property type="match status" value="1"/>
</dbReference>
<dbReference type="KEGG" id="ccur:IAR63_16290"/>
<dbReference type="GO" id="GO:0003677">
    <property type="term" value="F:DNA binding"/>
    <property type="evidence" value="ECO:0007669"/>
    <property type="project" value="InterPro"/>
</dbReference>
<dbReference type="Proteomes" id="UP000516013">
    <property type="component" value="Chromosome"/>
</dbReference>
<dbReference type="InterPro" id="IPR013762">
    <property type="entry name" value="Integrase-like_cat_sf"/>
</dbReference>
<dbReference type="InterPro" id="IPR002104">
    <property type="entry name" value="Integrase_catalytic"/>
</dbReference>
<accession>A0A7H0F5J3</accession>
<organism evidence="3 4">
    <name type="scientific">Cylindrospermopsis curvispora GIHE-G1</name>
    <dbReference type="NCBI Taxonomy" id="2666332"/>
    <lineage>
        <taxon>Bacteria</taxon>
        <taxon>Bacillati</taxon>
        <taxon>Cyanobacteriota</taxon>
        <taxon>Cyanophyceae</taxon>
        <taxon>Nostocales</taxon>
        <taxon>Aphanizomenonaceae</taxon>
        <taxon>Cylindrospermopsis</taxon>
    </lineage>
</organism>
<dbReference type="GO" id="GO:0006310">
    <property type="term" value="P:DNA recombination"/>
    <property type="evidence" value="ECO:0007669"/>
    <property type="project" value="UniProtKB-KW"/>
</dbReference>
<name>A0A7H0F5J3_9CYAN</name>
<proteinExistence type="predicted"/>
<evidence type="ECO:0000256" key="1">
    <source>
        <dbReference type="ARBA" id="ARBA00023172"/>
    </source>
</evidence>
<dbReference type="CDD" id="cd00397">
    <property type="entry name" value="DNA_BRE_C"/>
    <property type="match status" value="1"/>
</dbReference>
<dbReference type="AlphaFoldDB" id="A0A7H0F5J3"/>
<dbReference type="GO" id="GO:0015074">
    <property type="term" value="P:DNA integration"/>
    <property type="evidence" value="ECO:0007669"/>
    <property type="project" value="InterPro"/>
</dbReference>
<dbReference type="Gene3D" id="1.10.443.10">
    <property type="entry name" value="Intergrase catalytic core"/>
    <property type="match status" value="1"/>
</dbReference>
<protein>
    <submittedName>
        <fullName evidence="3">Site-specific integrase</fullName>
    </submittedName>
</protein>
<sequence>MNTINTYTNIIKSFFTFLRDESVLPVRTASKRIGISASPHWLRHTHASLALQNGADINQVSTSLGHSSVATTTKYLHARPNDCTSLYL</sequence>
<dbReference type="Pfam" id="PF00589">
    <property type="entry name" value="Phage_integrase"/>
    <property type="match status" value="1"/>
</dbReference>
<evidence type="ECO:0000259" key="2">
    <source>
        <dbReference type="PROSITE" id="PS51898"/>
    </source>
</evidence>
<evidence type="ECO:0000313" key="4">
    <source>
        <dbReference type="Proteomes" id="UP000516013"/>
    </source>
</evidence>
<keyword evidence="4" id="KW-1185">Reference proteome</keyword>
<gene>
    <name evidence="3" type="ORF">IAR63_16290</name>
</gene>
<evidence type="ECO:0000313" key="3">
    <source>
        <dbReference type="EMBL" id="QNP31309.1"/>
    </source>
</evidence>
<keyword evidence="1" id="KW-0233">DNA recombination</keyword>
<dbReference type="EMBL" id="CP060822">
    <property type="protein sequence ID" value="QNP31309.1"/>
    <property type="molecule type" value="Genomic_DNA"/>
</dbReference>
<dbReference type="SUPFAM" id="SSF56349">
    <property type="entry name" value="DNA breaking-rejoining enzymes"/>
    <property type="match status" value="1"/>
</dbReference>
<dbReference type="InterPro" id="IPR011010">
    <property type="entry name" value="DNA_brk_join_enz"/>
</dbReference>
<reference evidence="3 4" key="1">
    <citation type="submission" date="2020-08" db="EMBL/GenBank/DDBJ databases">
        <title>Complete genome sequence of Raphidiopsis curvispora isolated from drinking water reservoir in South Korea.</title>
        <authorList>
            <person name="Jeong J."/>
        </authorList>
    </citation>
    <scope>NUCLEOTIDE SEQUENCE [LARGE SCALE GENOMIC DNA]</scope>
    <source>
        <strain evidence="3 4">GIHE-G1</strain>
    </source>
</reference>
<feature type="domain" description="Tyr recombinase" evidence="2">
    <location>
        <begin position="1"/>
        <end position="88"/>
    </location>
</feature>